<comment type="caution">
    <text evidence="1">The sequence shown here is derived from an EMBL/GenBank/DDBJ whole genome shotgun (WGS) entry which is preliminary data.</text>
</comment>
<organism evidence="1 2">
    <name type="scientific">Ixodes persulcatus</name>
    <name type="common">Taiga tick</name>
    <dbReference type="NCBI Taxonomy" id="34615"/>
    <lineage>
        <taxon>Eukaryota</taxon>
        <taxon>Metazoa</taxon>
        <taxon>Ecdysozoa</taxon>
        <taxon>Arthropoda</taxon>
        <taxon>Chelicerata</taxon>
        <taxon>Arachnida</taxon>
        <taxon>Acari</taxon>
        <taxon>Parasitiformes</taxon>
        <taxon>Ixodida</taxon>
        <taxon>Ixodoidea</taxon>
        <taxon>Ixodidae</taxon>
        <taxon>Ixodinae</taxon>
        <taxon>Ixodes</taxon>
    </lineage>
</organism>
<dbReference type="Proteomes" id="UP000805193">
    <property type="component" value="Unassembled WGS sequence"/>
</dbReference>
<proteinExistence type="predicted"/>
<evidence type="ECO:0000313" key="1">
    <source>
        <dbReference type="EMBL" id="KAG0432113.1"/>
    </source>
</evidence>
<accession>A0AC60QFA1</accession>
<name>A0AC60QFA1_IXOPE</name>
<gene>
    <name evidence="1" type="ORF">HPB47_021135</name>
</gene>
<protein>
    <submittedName>
        <fullName evidence="1">Uncharacterized protein</fullName>
    </submittedName>
</protein>
<reference evidence="1 2" key="1">
    <citation type="journal article" date="2020" name="Cell">
        <title>Large-Scale Comparative Analyses of Tick Genomes Elucidate Their Genetic Diversity and Vector Capacities.</title>
        <authorList>
            <consortium name="Tick Genome and Microbiome Consortium (TIGMIC)"/>
            <person name="Jia N."/>
            <person name="Wang J."/>
            <person name="Shi W."/>
            <person name="Du L."/>
            <person name="Sun Y."/>
            <person name="Zhan W."/>
            <person name="Jiang J.F."/>
            <person name="Wang Q."/>
            <person name="Zhang B."/>
            <person name="Ji P."/>
            <person name="Bell-Sakyi L."/>
            <person name="Cui X.M."/>
            <person name="Yuan T.T."/>
            <person name="Jiang B.G."/>
            <person name="Yang W.F."/>
            <person name="Lam T.T."/>
            <person name="Chang Q.C."/>
            <person name="Ding S.J."/>
            <person name="Wang X.J."/>
            <person name="Zhu J.G."/>
            <person name="Ruan X.D."/>
            <person name="Zhao L."/>
            <person name="Wei J.T."/>
            <person name="Ye R.Z."/>
            <person name="Que T.C."/>
            <person name="Du C.H."/>
            <person name="Zhou Y.H."/>
            <person name="Cheng J.X."/>
            <person name="Dai P.F."/>
            <person name="Guo W.B."/>
            <person name="Han X.H."/>
            <person name="Huang E.J."/>
            <person name="Li L.F."/>
            <person name="Wei W."/>
            <person name="Gao Y.C."/>
            <person name="Liu J.Z."/>
            <person name="Shao H.Z."/>
            <person name="Wang X."/>
            <person name="Wang C.C."/>
            <person name="Yang T.C."/>
            <person name="Huo Q.B."/>
            <person name="Li W."/>
            <person name="Chen H.Y."/>
            <person name="Chen S.E."/>
            <person name="Zhou L.G."/>
            <person name="Ni X.B."/>
            <person name="Tian J.H."/>
            <person name="Sheng Y."/>
            <person name="Liu T."/>
            <person name="Pan Y.S."/>
            <person name="Xia L.Y."/>
            <person name="Li J."/>
            <person name="Zhao F."/>
            <person name="Cao W.C."/>
        </authorList>
    </citation>
    <scope>NUCLEOTIDE SEQUENCE [LARGE SCALE GENOMIC DNA]</scope>
    <source>
        <strain evidence="1">Iper-2018</strain>
    </source>
</reference>
<dbReference type="EMBL" id="JABSTQ010009176">
    <property type="protein sequence ID" value="KAG0432113.1"/>
    <property type="molecule type" value="Genomic_DNA"/>
</dbReference>
<evidence type="ECO:0000313" key="2">
    <source>
        <dbReference type="Proteomes" id="UP000805193"/>
    </source>
</evidence>
<keyword evidence="2" id="KW-1185">Reference proteome</keyword>
<sequence>MAPIPSRPLIGAPIIKGSPEESVTEWLSCYDHIASLKVWDSEAKVKCLNLAMDGDARKWYTTQILTKAPASWEEWKALLRLSFGSRHAAEVAHLQLRSRGQLPFESPEQYYYDVLQQCARVDPKIKEEDRLRQLLRGLRPEVIEKVILSNPQTCAEFLQTLQRLNQATMMSQTGWMTTSAVSAGPAAPSALQSHYPMSPAACLLPAAHVPSTSATHNVDVGPRPQVLPSYPAAAQTPRRAAPQLNPSDQHLATIMTSLQTLQDRLISIEEGLARSPMSWPPRMSWLYILGGSFYLNWTGNTLEKPLDAEAARNEHTFDHLSRGYYTLPYDFAAFNHQLLIQSGLATATLQVPSGLGSDEVFAVIGGLMSGLRTTSSVGSGWNSVLASLAFGLLGRLVSTNVLGSSTLEIGGDDAKLVTLNYLDALCIKILYDALGAIANEAKFGPYKRRVEFLRIETSDHARGYPARSVPGLVQRQPSNASPWWDEGTLCGLVKMSATLRRRSPCPDAVNQISDHLQQRWFSRLKLDPHLGSIPLSCEVIATNRLATKLASDDLPKILPEICNRSRAELGRREIVELNIRQERLDAGLTEMADHVLFLEQADPTPSTFTRVSEKATALARIGAAQFLYEMRNSYTVKRKVEIVEWHQKHGSNVSATARHFGVDRKRVREWDSKFETLLQECHGSKKFRRSIHSGRAVFSEEVDEGLMDFLTTERAAGRAKRFNVSLRVATNDSQKLPEDYADRIASFRSAVHSFRRRNEYTNFNIGNMDQTMVKMDTPATRTNNLVNESSIRITNTGCARRGFTVALCATAAGIKLPAFVVLKEPTGRIPPRAYCALKIPANVRVTCSKNGWMTSPLLAQWVTRVWGPNRDDVRRLLALDQAPIHKTEAAQKAFSEVDTDVVLIPGGCTSILQPADVSWIKPFKDHLRGIWAKFMRVGATTPKGNLKKPSRQDVITFVAEAWAAVSEETVYRSFKRCGLSTALDGSEDGELNERLERATATESCPGAARAHAQT</sequence>